<evidence type="ECO:0000256" key="1">
    <source>
        <dbReference type="SAM" id="MobiDB-lite"/>
    </source>
</evidence>
<dbReference type="KEGG" id="cpsk:Q0N40_08935"/>
<feature type="compositionally biased region" description="Basic and acidic residues" evidence="1">
    <location>
        <begin position="106"/>
        <end position="119"/>
    </location>
</feature>
<feature type="compositionally biased region" description="Pro residues" evidence="1">
    <location>
        <begin position="1"/>
        <end position="11"/>
    </location>
</feature>
<reference evidence="2 3" key="1">
    <citation type="submission" date="2023-10" db="EMBL/GenBank/DDBJ databases">
        <title>complete genome sequence of Corynebacterium pseudokroppenstedtii P15-C1.</title>
        <authorList>
            <person name="Bruggemann H."/>
            <person name="Poehlein A."/>
        </authorList>
    </citation>
    <scope>NUCLEOTIDE SEQUENCE [LARGE SCALE GENOMIC DNA]</scope>
    <source>
        <strain evidence="2 3">P15_C1</strain>
    </source>
</reference>
<dbReference type="AlphaFoldDB" id="A0AAU0PWR5"/>
<feature type="region of interest" description="Disordered" evidence="1">
    <location>
        <begin position="70"/>
        <end position="141"/>
    </location>
</feature>
<accession>A0AAU0PWR5</accession>
<feature type="compositionally biased region" description="Basic and acidic residues" evidence="1">
    <location>
        <begin position="70"/>
        <end position="94"/>
    </location>
</feature>
<feature type="region of interest" description="Disordered" evidence="1">
    <location>
        <begin position="1"/>
        <end position="24"/>
    </location>
</feature>
<dbReference type="RefSeq" id="WP_046203532.1">
    <property type="nucleotide sequence ID" value="NZ_CP137757.1"/>
</dbReference>
<proteinExistence type="predicted"/>
<dbReference type="EMBL" id="CP137757">
    <property type="protein sequence ID" value="WPF24648.1"/>
    <property type="molecule type" value="Genomic_DNA"/>
</dbReference>
<sequence length="141" mass="15974">MEPQSPQPPRTPRGGSKERYEAEESAKGLIAGLVGLDCADIIRRSNRVQEILEDLAQHAPAEGVSLEQLREERKKVDAEIDQLSRELDERDRKMQGKPNGNPPGQPERKPRNVTVKDPRFAPLFQNEPEENDTDKGWEPEL</sequence>
<feature type="compositionally biased region" description="Basic and acidic residues" evidence="1">
    <location>
        <begin position="15"/>
        <end position="24"/>
    </location>
</feature>
<keyword evidence="3" id="KW-1185">Reference proteome</keyword>
<protein>
    <submittedName>
        <fullName evidence="2">Uncharacterized protein</fullName>
    </submittedName>
</protein>
<evidence type="ECO:0000313" key="2">
    <source>
        <dbReference type="EMBL" id="WPF24648.1"/>
    </source>
</evidence>
<dbReference type="Proteomes" id="UP001174314">
    <property type="component" value="Chromosome"/>
</dbReference>
<evidence type="ECO:0000313" key="3">
    <source>
        <dbReference type="Proteomes" id="UP001174314"/>
    </source>
</evidence>
<gene>
    <name evidence="2" type="ORF">Q0N40_08935</name>
</gene>
<organism evidence="2 3">
    <name type="scientific">Corynebacterium pseudokroppenstedtii</name>
    <dbReference type="NCBI Taxonomy" id="2804917"/>
    <lineage>
        <taxon>Bacteria</taxon>
        <taxon>Bacillati</taxon>
        <taxon>Actinomycetota</taxon>
        <taxon>Actinomycetes</taxon>
        <taxon>Mycobacteriales</taxon>
        <taxon>Corynebacteriaceae</taxon>
        <taxon>Corynebacterium</taxon>
    </lineage>
</organism>
<name>A0AAU0PWR5_9CORY</name>